<dbReference type="PANTHER" id="PTHR42754:SF1">
    <property type="entry name" value="LIPOPROTEIN"/>
    <property type="match status" value="1"/>
</dbReference>
<sequence>MKLTSITIYLCLLLLYFSAPAQTQQTGTEEYAYYLNGKKVELTPKQDEIFVTFATKPSLAKSKTIAGSFLKEIAKPEQADVFAPVNAVRYKVNAGQTGLAGSYGQVEKQLKNNPDVITAYPAFMIGKDIVYVSNKFHFSIKKGADLAQIKAFLKNNKSTIVEEINLGDRIQYVVAVSKGGKVFNTANSLFEGGQVEFADPDFTFTAQNHYTPTDYLFSGQWFLHQATDADIDAPEAWNLTMGSPAVTVAVIDGNGYDLAHEDMKGKFVNPYDAVNDDNDPSPENADANHGTPCAGLIGATTNNTLGVAGVGFNIKVMPVCIGFNAIGLNFSSNSTIIARAAEKVIAAPGVVAVSNSYGLGATLGASVEGSYTKMRFNSRNGLGAVVLASTMNTGLNSPTVYPAGFSDVVGVGASNNIDKRADFSNYGSLLDIVAPGVNILTVDRTGLAGSSLDNYTNFGGTSAACPITAGVVGLMASLRPGYGALNYMIGLLKSADKAGGYEYLTLAGHPYGTWNNEMGYGRVNAFRALQFIQGIPLVSGFEPVGGPVGTSVTITGKNFLGAGSVTFNGVSAQFTVVNETTIVATSPAGASSGPIYVSNAAGTGKSAGSWVLSNYCIPVIENPCSTGDYINNFSLHTLVNNGSGCNGQTSNYINYDPYESKTTVLQKGQSYTISMQAGANHSQGFGVWIDYNNDSDFSDSGEFVYKTPSAGTGVFTGTITIPSTVTAGQRRMRVRTKYFAIPAASEWCAKYTIGEVEDYTITIGYCIPEANCQLGDYINNFSFNTLVNNNTGCNMEGASVNGYINNPPTGTLTTTVSKGKTYPLKVQSGTISPQGFGVWIDYNNDNDFNDSGELVYVSPSAGTTQYSTNITIPSTVSTGQRRMRVRSRYNAAFAASESCTQFMTGGETEDYTITINEGTVTSSSQWNKRFGGSGSDNFSVVIKTSDGGYLLGGHSTSAISGDKTQASQGAQDYWIVKTDASGNKQWDKRFGGSAGDYLNTIIRTSDGGYLLGGNSQSGISGDKSQASQGGQDYWIVKISSTGAKQWDKRFGGSANDDLHTLHQLSSGEYMLTGYSASGISGDKSQASQGLTDYWVIKINSTGGKVWDKRFGGSGDDFVEASVVNSDGSIVLAGRSASGLSGDKSQASQGGRDFWVIKINSTGGKVWDKRFGGTGNEDANAMVAVSDGYLIGGISTSGVSGDKSQTSQGGQDYWVIKINSTGTKQWDKRFGGSLTEDLRSLIATSDGGFLIGGKSDSGVSGDKSQASQGGQDYWAIKITSTGTKQWDKRFGGSAAEELRTVLQTSEGGYLLAGRSDSGIGGDKSQASQGGTDYWMVKIAATGSTVSFTTEAEARVATESPEVAEESIQLKAWPNPFKGKTTIAFTLPNTELVEVKVYDIVGNEVKSLFIGEAEAGKPYEITWQTSSEKPGMYIIRIGSLSATTYTKVILLD</sequence>
<dbReference type="SMART" id="SM00429">
    <property type="entry name" value="IPT"/>
    <property type="match status" value="1"/>
</dbReference>
<dbReference type="PROSITE" id="PS51892">
    <property type="entry name" value="SUBTILASE"/>
    <property type="match status" value="1"/>
</dbReference>
<dbReference type="Pfam" id="PF18962">
    <property type="entry name" value="Por_Secre_tail"/>
    <property type="match status" value="1"/>
</dbReference>
<dbReference type="RefSeq" id="WP_162445961.1">
    <property type="nucleotide sequence ID" value="NZ_CP048222.1"/>
</dbReference>
<dbReference type="Pfam" id="PF01833">
    <property type="entry name" value="TIG"/>
    <property type="match status" value="1"/>
</dbReference>
<dbReference type="KEGG" id="rhoz:GXP67_26690"/>
<name>A0A6C0GPJ9_9BACT</name>
<dbReference type="GO" id="GO:0004252">
    <property type="term" value="F:serine-type endopeptidase activity"/>
    <property type="evidence" value="ECO:0007669"/>
    <property type="project" value="InterPro"/>
</dbReference>
<protein>
    <submittedName>
        <fullName evidence="7">S8 family serine peptidase</fullName>
    </submittedName>
</protein>
<dbReference type="InterPro" id="IPR022398">
    <property type="entry name" value="Peptidase_S8_His-AS"/>
</dbReference>
<keyword evidence="8" id="KW-1185">Reference proteome</keyword>
<dbReference type="Gene3D" id="3.40.50.200">
    <property type="entry name" value="Peptidase S8/S53 domain"/>
    <property type="match status" value="1"/>
</dbReference>
<dbReference type="SUPFAM" id="SSF81296">
    <property type="entry name" value="E set domains"/>
    <property type="match status" value="1"/>
</dbReference>
<evidence type="ECO:0000256" key="3">
    <source>
        <dbReference type="ARBA" id="ARBA00022825"/>
    </source>
</evidence>
<evidence type="ECO:0000256" key="5">
    <source>
        <dbReference type="SAM" id="SignalP"/>
    </source>
</evidence>
<keyword evidence="1" id="KW-0645">Protease</keyword>
<dbReference type="CDD" id="cd00603">
    <property type="entry name" value="IPT_PCSR"/>
    <property type="match status" value="1"/>
</dbReference>
<dbReference type="InterPro" id="IPR026444">
    <property type="entry name" value="Secre_tail"/>
</dbReference>
<dbReference type="InterPro" id="IPR036852">
    <property type="entry name" value="Peptidase_S8/S53_dom_sf"/>
</dbReference>
<dbReference type="InterPro" id="IPR045474">
    <property type="entry name" value="GEVED"/>
</dbReference>
<dbReference type="PROSITE" id="PS00138">
    <property type="entry name" value="SUBTILASE_SER"/>
    <property type="match status" value="1"/>
</dbReference>
<dbReference type="InterPro" id="IPR014756">
    <property type="entry name" value="Ig_E-set"/>
</dbReference>
<dbReference type="Pfam" id="PF20009">
    <property type="entry name" value="GEVED"/>
    <property type="match status" value="2"/>
</dbReference>
<evidence type="ECO:0000259" key="6">
    <source>
        <dbReference type="SMART" id="SM00429"/>
    </source>
</evidence>
<keyword evidence="5" id="KW-0732">Signal</keyword>
<feature type="signal peptide" evidence="5">
    <location>
        <begin position="1"/>
        <end position="21"/>
    </location>
</feature>
<evidence type="ECO:0000256" key="4">
    <source>
        <dbReference type="PROSITE-ProRule" id="PRU01240"/>
    </source>
</evidence>
<comment type="caution">
    <text evidence="4">Lacks conserved residue(s) required for the propagation of feature annotation.</text>
</comment>
<keyword evidence="3" id="KW-0720">Serine protease</keyword>
<accession>A0A6C0GPJ9</accession>
<reference evidence="7 8" key="1">
    <citation type="submission" date="2020-01" db="EMBL/GenBank/DDBJ databases">
        <authorList>
            <person name="Kim M.K."/>
        </authorList>
    </citation>
    <scope>NUCLEOTIDE SEQUENCE [LARGE SCALE GENOMIC DNA]</scope>
    <source>
        <strain evidence="7 8">172606-1</strain>
    </source>
</reference>
<dbReference type="NCBIfam" id="TIGR04183">
    <property type="entry name" value="Por_Secre_tail"/>
    <property type="match status" value="1"/>
</dbReference>
<dbReference type="PANTHER" id="PTHR42754">
    <property type="entry name" value="ENDOGLUCANASE"/>
    <property type="match status" value="1"/>
</dbReference>
<dbReference type="InterPro" id="IPR023828">
    <property type="entry name" value="Peptidase_S8_Ser-AS"/>
</dbReference>
<proteinExistence type="inferred from homology"/>
<gene>
    <name evidence="7" type="ORF">GXP67_26690</name>
</gene>
<dbReference type="SUPFAM" id="SSF52743">
    <property type="entry name" value="Subtilisin-like"/>
    <property type="match status" value="1"/>
</dbReference>
<evidence type="ECO:0000313" key="8">
    <source>
        <dbReference type="Proteomes" id="UP000480178"/>
    </source>
</evidence>
<dbReference type="GO" id="GO:0006508">
    <property type="term" value="P:proteolysis"/>
    <property type="evidence" value="ECO:0007669"/>
    <property type="project" value="UniProtKB-KW"/>
</dbReference>
<comment type="similarity">
    <text evidence="4">Belongs to the peptidase S8 family.</text>
</comment>
<feature type="chain" id="PRO_5025687374" evidence="5">
    <location>
        <begin position="22"/>
        <end position="1450"/>
    </location>
</feature>
<feature type="domain" description="IPT/TIG" evidence="6">
    <location>
        <begin position="535"/>
        <end position="615"/>
    </location>
</feature>
<evidence type="ECO:0000313" key="7">
    <source>
        <dbReference type="EMBL" id="QHT69978.1"/>
    </source>
</evidence>
<keyword evidence="2" id="KW-0378">Hydrolase</keyword>
<dbReference type="PROSITE" id="PS00137">
    <property type="entry name" value="SUBTILASE_HIS"/>
    <property type="match status" value="1"/>
</dbReference>
<organism evidence="7 8">
    <name type="scientific">Rhodocytophaga rosea</name>
    <dbReference type="NCBI Taxonomy" id="2704465"/>
    <lineage>
        <taxon>Bacteria</taxon>
        <taxon>Pseudomonadati</taxon>
        <taxon>Bacteroidota</taxon>
        <taxon>Cytophagia</taxon>
        <taxon>Cytophagales</taxon>
        <taxon>Rhodocytophagaceae</taxon>
        <taxon>Rhodocytophaga</taxon>
    </lineage>
</organism>
<dbReference type="InterPro" id="IPR002909">
    <property type="entry name" value="IPT_dom"/>
</dbReference>
<dbReference type="Proteomes" id="UP000480178">
    <property type="component" value="Chromosome"/>
</dbReference>
<dbReference type="InterPro" id="IPR013783">
    <property type="entry name" value="Ig-like_fold"/>
</dbReference>
<evidence type="ECO:0000256" key="1">
    <source>
        <dbReference type="ARBA" id="ARBA00022670"/>
    </source>
</evidence>
<dbReference type="Pfam" id="PF00082">
    <property type="entry name" value="Peptidase_S8"/>
    <property type="match status" value="1"/>
</dbReference>
<evidence type="ECO:0000256" key="2">
    <source>
        <dbReference type="ARBA" id="ARBA00022801"/>
    </source>
</evidence>
<dbReference type="InterPro" id="IPR000209">
    <property type="entry name" value="Peptidase_S8/S53_dom"/>
</dbReference>
<dbReference type="Gene3D" id="2.60.40.10">
    <property type="entry name" value="Immunoglobulins"/>
    <property type="match status" value="1"/>
</dbReference>
<dbReference type="EMBL" id="CP048222">
    <property type="protein sequence ID" value="QHT69978.1"/>
    <property type="molecule type" value="Genomic_DNA"/>
</dbReference>